<evidence type="ECO:0000256" key="4">
    <source>
        <dbReference type="ARBA" id="ARBA00013078"/>
    </source>
</evidence>
<evidence type="ECO:0000313" key="6">
    <source>
        <dbReference type="Proteomes" id="UP000033047"/>
    </source>
</evidence>
<sequence length="212" mass="24097">MILSETETLIWDWNGTLLDDVEVNVKVINEMLSKRDLPLLDINTYKEIFCFPVKQFHIRIGIDFEKESIEEISAEYMERYKNYEKDIKLHVDVPFILDAINAKGISQYILSAAGTNDLLRILDRFHLTDKFKGIYGSDNICATGKIGIGQRLIKENSLDPGKALIIGDTLHDAEVAKTLGINCILYSGGHNNYNLLTNKSKTIRNLKDILPH</sequence>
<dbReference type="PANTHER" id="PTHR43434:SF1">
    <property type="entry name" value="PHOSPHOGLYCOLATE PHOSPHATASE"/>
    <property type="match status" value="1"/>
</dbReference>
<dbReference type="Gene3D" id="3.40.50.1000">
    <property type="entry name" value="HAD superfamily/HAD-like"/>
    <property type="match status" value="1"/>
</dbReference>
<dbReference type="AlphaFoldDB" id="A0A0F5JE08"/>
<reference evidence="5 6" key="1">
    <citation type="submission" date="2013-04" db="EMBL/GenBank/DDBJ databases">
        <title>The Genome Sequence of Parabacteroides goldsteinii DSM 19448.</title>
        <authorList>
            <consortium name="The Broad Institute Genomics Platform"/>
            <person name="Earl A."/>
            <person name="Ward D."/>
            <person name="Feldgarden M."/>
            <person name="Gevers D."/>
            <person name="Martens E."/>
            <person name="Sakamoto M."/>
            <person name="Benno Y."/>
            <person name="Song Y."/>
            <person name="Liu C."/>
            <person name="Lee J."/>
            <person name="Bolanos M."/>
            <person name="Vaisanen M.L."/>
            <person name="Finegold S.M."/>
            <person name="Walker B."/>
            <person name="Young S."/>
            <person name="Zeng Q."/>
            <person name="Gargeya S."/>
            <person name="Fitzgerald M."/>
            <person name="Haas B."/>
            <person name="Abouelleil A."/>
            <person name="Allen A.W."/>
            <person name="Alvarado L."/>
            <person name="Arachchi H.M."/>
            <person name="Berlin A.M."/>
            <person name="Chapman S.B."/>
            <person name="Gainer-Dewar J."/>
            <person name="Goldberg J."/>
            <person name="Griggs A."/>
            <person name="Gujja S."/>
            <person name="Hansen M."/>
            <person name="Howarth C."/>
            <person name="Imamovic A."/>
            <person name="Ireland A."/>
            <person name="Larimer J."/>
            <person name="McCowan C."/>
            <person name="Murphy C."/>
            <person name="Pearson M."/>
            <person name="Poon T.W."/>
            <person name="Priest M."/>
            <person name="Roberts A."/>
            <person name="Saif S."/>
            <person name="Shea T."/>
            <person name="Sisk P."/>
            <person name="Sykes S."/>
            <person name="Wortman J."/>
            <person name="Nusbaum C."/>
            <person name="Birren B."/>
        </authorList>
    </citation>
    <scope>NUCLEOTIDE SEQUENCE [LARGE SCALE GENOMIC DNA]</scope>
    <source>
        <strain evidence="5 6">DSM 19448</strain>
    </source>
</reference>
<comment type="caution">
    <text evidence="5">The sequence shown here is derived from an EMBL/GenBank/DDBJ whole genome shotgun (WGS) entry which is preliminary data.</text>
</comment>
<dbReference type="HOGENOM" id="CLU_045011_19_2_10"/>
<dbReference type="GO" id="GO:0006281">
    <property type="term" value="P:DNA repair"/>
    <property type="evidence" value="ECO:0007669"/>
    <property type="project" value="TreeGrafter"/>
</dbReference>
<dbReference type="Pfam" id="PF13419">
    <property type="entry name" value="HAD_2"/>
    <property type="match status" value="1"/>
</dbReference>
<dbReference type="SFLD" id="SFLDS00003">
    <property type="entry name" value="Haloacid_Dehalogenase"/>
    <property type="match status" value="1"/>
</dbReference>
<dbReference type="InterPro" id="IPR023198">
    <property type="entry name" value="PGP-like_dom2"/>
</dbReference>
<accession>A0A0F5JE08</accession>
<evidence type="ECO:0000256" key="1">
    <source>
        <dbReference type="ARBA" id="ARBA00000830"/>
    </source>
</evidence>
<evidence type="ECO:0000256" key="2">
    <source>
        <dbReference type="ARBA" id="ARBA00004818"/>
    </source>
</evidence>
<dbReference type="PATRIC" id="fig|927665.4.peg.2001"/>
<dbReference type="InterPro" id="IPR036412">
    <property type="entry name" value="HAD-like_sf"/>
</dbReference>
<dbReference type="InterPro" id="IPR050155">
    <property type="entry name" value="HAD-like_hydrolase_sf"/>
</dbReference>
<dbReference type="Gene3D" id="1.10.150.240">
    <property type="entry name" value="Putative phosphatase, domain 2"/>
    <property type="match status" value="1"/>
</dbReference>
<dbReference type="SFLD" id="SFLDG01129">
    <property type="entry name" value="C1.5:_HAD__Beta-PGM__Phosphata"/>
    <property type="match status" value="1"/>
</dbReference>
<organism evidence="5 6">
    <name type="scientific">Parabacteroides goldsteinii DSM 19448 = WAL 12034</name>
    <dbReference type="NCBI Taxonomy" id="927665"/>
    <lineage>
        <taxon>Bacteria</taxon>
        <taxon>Pseudomonadati</taxon>
        <taxon>Bacteroidota</taxon>
        <taxon>Bacteroidia</taxon>
        <taxon>Bacteroidales</taxon>
        <taxon>Tannerellaceae</taxon>
        <taxon>Parabacteroides</taxon>
    </lineage>
</organism>
<protein>
    <recommendedName>
        <fullName evidence="4">phosphoglycolate phosphatase</fullName>
        <ecNumber evidence="4">3.1.3.18</ecNumber>
    </recommendedName>
</protein>
<dbReference type="SUPFAM" id="SSF56784">
    <property type="entry name" value="HAD-like"/>
    <property type="match status" value="1"/>
</dbReference>
<dbReference type="PANTHER" id="PTHR43434">
    <property type="entry name" value="PHOSPHOGLYCOLATE PHOSPHATASE"/>
    <property type="match status" value="1"/>
</dbReference>
<dbReference type="GO" id="GO:0008967">
    <property type="term" value="F:phosphoglycolate phosphatase activity"/>
    <property type="evidence" value="ECO:0007669"/>
    <property type="project" value="UniProtKB-EC"/>
</dbReference>
<evidence type="ECO:0000313" key="5">
    <source>
        <dbReference type="EMBL" id="KKB55978.1"/>
    </source>
</evidence>
<dbReference type="GO" id="GO:0005829">
    <property type="term" value="C:cytosol"/>
    <property type="evidence" value="ECO:0007669"/>
    <property type="project" value="TreeGrafter"/>
</dbReference>
<dbReference type="EMBL" id="AQHV01000011">
    <property type="protein sequence ID" value="KKB55978.1"/>
    <property type="molecule type" value="Genomic_DNA"/>
</dbReference>
<dbReference type="EC" id="3.1.3.18" evidence="4"/>
<dbReference type="InterPro" id="IPR041492">
    <property type="entry name" value="HAD_2"/>
</dbReference>
<evidence type="ECO:0000256" key="3">
    <source>
        <dbReference type="ARBA" id="ARBA00006171"/>
    </source>
</evidence>
<comment type="similarity">
    <text evidence="3">Belongs to the HAD-like hydrolase superfamily. CbbY/CbbZ/Gph/YieH family.</text>
</comment>
<dbReference type="InterPro" id="IPR023214">
    <property type="entry name" value="HAD_sf"/>
</dbReference>
<comment type="pathway">
    <text evidence="2">Organic acid metabolism; glycolate biosynthesis; glycolate from 2-phosphoglycolate: step 1/1.</text>
</comment>
<dbReference type="RefSeq" id="WP_046145974.1">
    <property type="nucleotide sequence ID" value="NZ_KQ033912.1"/>
</dbReference>
<comment type="catalytic activity">
    <reaction evidence="1">
        <text>2-phosphoglycolate + H2O = glycolate + phosphate</text>
        <dbReference type="Rhea" id="RHEA:14369"/>
        <dbReference type="ChEBI" id="CHEBI:15377"/>
        <dbReference type="ChEBI" id="CHEBI:29805"/>
        <dbReference type="ChEBI" id="CHEBI:43474"/>
        <dbReference type="ChEBI" id="CHEBI:58033"/>
        <dbReference type="EC" id="3.1.3.18"/>
    </reaction>
</comment>
<name>A0A0F5JE08_9BACT</name>
<proteinExistence type="inferred from homology"/>
<gene>
    <name evidence="5" type="ORF">HMPREF1535_01951</name>
</gene>
<dbReference type="Proteomes" id="UP000033047">
    <property type="component" value="Unassembled WGS sequence"/>
</dbReference>
<dbReference type="STRING" id="927665.HMPREF1535_01951"/>